<evidence type="ECO:0000313" key="3">
    <source>
        <dbReference type="Proteomes" id="UP000004423"/>
    </source>
</evidence>
<gene>
    <name evidence="2" type="ORF">SCAZ3_09970</name>
</gene>
<protein>
    <submittedName>
        <fullName evidence="2">Uncharacterized protein</fullName>
    </submittedName>
</protein>
<dbReference type="AlphaFoldDB" id="A0AAV3FUS3"/>
<accession>A0AAV3FUS3</accession>
<dbReference type="RefSeq" id="WP_003045312.1">
    <property type="nucleotide sequence ID" value="NZ_AIDX01000001.2"/>
</dbReference>
<name>A0AAV3FUS3_STRCB</name>
<dbReference type="EMBL" id="AIDX01000001">
    <property type="protein sequence ID" value="EIQ82679.1"/>
    <property type="molecule type" value="Genomic_DNA"/>
</dbReference>
<evidence type="ECO:0000256" key="1">
    <source>
        <dbReference type="SAM" id="Coils"/>
    </source>
</evidence>
<organism evidence="2 3">
    <name type="scientific">Streptococcus canis FSL Z3-227</name>
    <dbReference type="NCBI Taxonomy" id="482234"/>
    <lineage>
        <taxon>Bacteria</taxon>
        <taxon>Bacillati</taxon>
        <taxon>Bacillota</taxon>
        <taxon>Bacilli</taxon>
        <taxon>Lactobacillales</taxon>
        <taxon>Streptococcaceae</taxon>
        <taxon>Streptococcus</taxon>
    </lineage>
</organism>
<comment type="caution">
    <text evidence="2">The sequence shown here is derived from an EMBL/GenBank/DDBJ whole genome shotgun (WGS) entry which is preliminary data.</text>
</comment>
<proteinExistence type="predicted"/>
<keyword evidence="1" id="KW-0175">Coiled coil</keyword>
<sequence length="77" mass="8866">MAKKPTRSDYKKKVDRLKKDLEKVRTRQKELAEKEKELIAATKEAEAEYVLFMLKETDTPVSLLEDLLVTDNQGGNV</sequence>
<evidence type="ECO:0000313" key="2">
    <source>
        <dbReference type="EMBL" id="EIQ82679.1"/>
    </source>
</evidence>
<reference evidence="2 3" key="1">
    <citation type="journal article" date="2012" name="PLoS ONE">
        <title>Gene Repertoire Evolution of Streptococcus pyogenes Inferred from Phylogenomic Analysis with Streptococcus canis and Streptococcus dysgalactiae.</title>
        <authorList>
            <person name="Lefebure T."/>
            <person name="Richards V.P."/>
            <person name="Lang P."/>
            <person name="Pavinski-Bitar P."/>
            <person name="Stanhope M.J."/>
        </authorList>
    </citation>
    <scope>NUCLEOTIDE SEQUENCE [LARGE SCALE GENOMIC DNA]</scope>
    <source>
        <strain evidence="2 3">FSL Z3-227</strain>
    </source>
</reference>
<feature type="coiled-coil region" evidence="1">
    <location>
        <begin position="7"/>
        <end position="48"/>
    </location>
</feature>
<dbReference type="Proteomes" id="UP000004423">
    <property type="component" value="Unassembled WGS sequence"/>
</dbReference>